<organism evidence="2 3">
    <name type="scientific">Sphaerotilus montanus</name>
    <dbReference type="NCBI Taxonomy" id="522889"/>
    <lineage>
        <taxon>Bacteria</taxon>
        <taxon>Pseudomonadati</taxon>
        <taxon>Pseudomonadota</taxon>
        <taxon>Betaproteobacteria</taxon>
        <taxon>Burkholderiales</taxon>
        <taxon>Sphaerotilaceae</taxon>
        <taxon>Sphaerotilus</taxon>
    </lineage>
</organism>
<protein>
    <submittedName>
        <fullName evidence="2">Uncharacterized protein</fullName>
    </submittedName>
</protein>
<dbReference type="PROSITE" id="PS51257">
    <property type="entry name" value="PROKAR_LIPOPROTEIN"/>
    <property type="match status" value="1"/>
</dbReference>
<evidence type="ECO:0000313" key="3">
    <source>
        <dbReference type="Proteomes" id="UP000518288"/>
    </source>
</evidence>
<reference evidence="2 3" key="1">
    <citation type="submission" date="2020-07" db="EMBL/GenBank/DDBJ databases">
        <title>Genomic Encyclopedia of Archaeal and Bacterial Type Strains, Phase II (KMG-II): from individual species to whole genera.</title>
        <authorList>
            <person name="Goeker M."/>
        </authorList>
    </citation>
    <scope>NUCLEOTIDE SEQUENCE [LARGE SCALE GENOMIC DNA]</scope>
    <source>
        <strain evidence="2 3">DSM 21226</strain>
    </source>
</reference>
<dbReference type="RefSeq" id="WP_179634343.1">
    <property type="nucleotide sequence ID" value="NZ_JACCFH010000001.1"/>
</dbReference>
<accession>A0A7Y9U7K2</accession>
<evidence type="ECO:0000313" key="2">
    <source>
        <dbReference type="EMBL" id="NYG33596.1"/>
    </source>
</evidence>
<gene>
    <name evidence="2" type="ORF">BDD16_002582</name>
</gene>
<dbReference type="PROSITE" id="PS51318">
    <property type="entry name" value="TAT"/>
    <property type="match status" value="1"/>
</dbReference>
<proteinExistence type="predicted"/>
<evidence type="ECO:0000256" key="1">
    <source>
        <dbReference type="SAM" id="SignalP"/>
    </source>
</evidence>
<name>A0A7Y9U7K2_9BURK</name>
<feature type="chain" id="PRO_5031291895" evidence="1">
    <location>
        <begin position="31"/>
        <end position="315"/>
    </location>
</feature>
<keyword evidence="1" id="KW-0732">Signal</keyword>
<dbReference type="Proteomes" id="UP000518288">
    <property type="component" value="Unassembled WGS sequence"/>
</dbReference>
<dbReference type="EMBL" id="JACCFH010000001">
    <property type="protein sequence ID" value="NYG33596.1"/>
    <property type="molecule type" value="Genomic_DNA"/>
</dbReference>
<feature type="signal peptide" evidence="1">
    <location>
        <begin position="1"/>
        <end position="30"/>
    </location>
</feature>
<keyword evidence="3" id="KW-1185">Reference proteome</keyword>
<comment type="caution">
    <text evidence="2">The sequence shown here is derived from an EMBL/GenBank/DDBJ whole genome shotgun (WGS) entry which is preliminary data.</text>
</comment>
<sequence length="315" mass="34302">MSRDTADSSRRRLLATAALAPLLPALGALGGCASAPLSPIQAKETTDPAALALFNDCATAHGLNAWRRVKDLNVSYSGEWRPLIGRIQPELTDTRFRDSSQERLLPAEGLIAQTHIGPGGHKQVVRRMGQGSGTGDVQVWYNGRPTTDEPLRQASALVADGYRLFLLGPLALVDRPQVMKLAGLEQVGDYACERLMVRLVPGLGFSPVEQIVLCIDRRTRLMRRVRFTLEGLTSTRGAVAEVDVSDFQNFQGIEWPTRFQERLRKPIPHLPVHDWQLTGLDLNRGWSAADITGSQFAGVAKSAAKALPGSNPVLS</sequence>
<dbReference type="InterPro" id="IPR006311">
    <property type="entry name" value="TAT_signal"/>
</dbReference>
<dbReference type="AlphaFoldDB" id="A0A7Y9U7K2"/>